<name>A0A1G6U1S2_9SPHI</name>
<evidence type="ECO:0000313" key="2">
    <source>
        <dbReference type="EMBL" id="SDD35289.1"/>
    </source>
</evidence>
<dbReference type="Proteomes" id="UP000199072">
    <property type="component" value="Unassembled WGS sequence"/>
</dbReference>
<dbReference type="Pfam" id="PF01522">
    <property type="entry name" value="Polysacc_deac_1"/>
    <property type="match status" value="1"/>
</dbReference>
<dbReference type="PANTHER" id="PTHR47561">
    <property type="entry name" value="POLYSACCHARIDE DEACETYLASE FAMILY PROTEIN (AFU_ORTHOLOGUE AFUA_6G05030)"/>
    <property type="match status" value="1"/>
</dbReference>
<dbReference type="InterPro" id="IPR045235">
    <property type="entry name" value="PuuE_HpPgdA-like"/>
</dbReference>
<dbReference type="EMBL" id="FNAI01000001">
    <property type="protein sequence ID" value="SDD35289.1"/>
    <property type="molecule type" value="Genomic_DNA"/>
</dbReference>
<dbReference type="GO" id="GO:0005975">
    <property type="term" value="P:carbohydrate metabolic process"/>
    <property type="evidence" value="ECO:0007669"/>
    <property type="project" value="InterPro"/>
</dbReference>
<gene>
    <name evidence="2" type="ORF">SAMN05216464_101500</name>
</gene>
<evidence type="ECO:0000259" key="1">
    <source>
        <dbReference type="Pfam" id="PF01522"/>
    </source>
</evidence>
<dbReference type="InterPro" id="IPR002509">
    <property type="entry name" value="NODB_dom"/>
</dbReference>
<keyword evidence="3" id="KW-1185">Reference proteome</keyword>
<dbReference type="Gene3D" id="3.20.20.370">
    <property type="entry name" value="Glycoside hydrolase/deacetylase"/>
    <property type="match status" value="1"/>
</dbReference>
<dbReference type="OrthoDB" id="9806342at2"/>
<evidence type="ECO:0000313" key="3">
    <source>
        <dbReference type="Proteomes" id="UP000199072"/>
    </source>
</evidence>
<protein>
    <recommendedName>
        <fullName evidence="1">NodB homology domain-containing protein</fullName>
    </recommendedName>
</protein>
<proteinExistence type="predicted"/>
<organism evidence="2 3">
    <name type="scientific">Mucilaginibacter pineti</name>
    <dbReference type="NCBI Taxonomy" id="1391627"/>
    <lineage>
        <taxon>Bacteria</taxon>
        <taxon>Pseudomonadati</taxon>
        <taxon>Bacteroidota</taxon>
        <taxon>Sphingobacteriia</taxon>
        <taxon>Sphingobacteriales</taxon>
        <taxon>Sphingobacteriaceae</taxon>
        <taxon>Mucilaginibacter</taxon>
    </lineage>
</organism>
<accession>A0A1G6U1S2</accession>
<dbReference type="AlphaFoldDB" id="A0A1G6U1S2"/>
<dbReference type="CDD" id="cd10941">
    <property type="entry name" value="CE4_PuuE_HpPgdA_like_2"/>
    <property type="match status" value="1"/>
</dbReference>
<sequence length="263" mass="30183">MILLSFDVEEFDLPMEYGKSLPFSEQLSVSTQGTIIILDLLKAVNIKATFFVTANYAINQPDIINRIIAEGHELASHGYYHSSFTNSHLLGSKTTLEKLSGATVNGFRMARMMPVDLIELKQSGYKYNSSLNPTWIPGRYNHFDKPRTWYIEESTIQLPSSVSPLLRFPLFWLSFHNLPMTFLKWLSFKTYKKDKYLNIYFHPWEFTDLKLPAFGLPAYITKNSGDAFTARLHNFILSAQSKEIAFGTITQFLDKVTLVKVLQ</sequence>
<dbReference type="GO" id="GO:0016810">
    <property type="term" value="F:hydrolase activity, acting on carbon-nitrogen (but not peptide) bonds"/>
    <property type="evidence" value="ECO:0007669"/>
    <property type="project" value="InterPro"/>
</dbReference>
<dbReference type="PANTHER" id="PTHR47561:SF1">
    <property type="entry name" value="POLYSACCHARIDE DEACETYLASE FAMILY PROTEIN (AFU_ORTHOLOGUE AFUA_6G05030)"/>
    <property type="match status" value="1"/>
</dbReference>
<dbReference type="STRING" id="1391627.SAMN05216464_101500"/>
<dbReference type="RefSeq" id="WP_091143685.1">
    <property type="nucleotide sequence ID" value="NZ_FNAI01000001.1"/>
</dbReference>
<dbReference type="SUPFAM" id="SSF88713">
    <property type="entry name" value="Glycoside hydrolase/deacetylase"/>
    <property type="match status" value="1"/>
</dbReference>
<reference evidence="2 3" key="1">
    <citation type="submission" date="2016-10" db="EMBL/GenBank/DDBJ databases">
        <authorList>
            <person name="de Groot N.N."/>
        </authorList>
    </citation>
    <scope>NUCLEOTIDE SEQUENCE [LARGE SCALE GENOMIC DNA]</scope>
    <source>
        <strain evidence="2 3">47C3B</strain>
    </source>
</reference>
<dbReference type="InterPro" id="IPR011330">
    <property type="entry name" value="Glyco_hydro/deAcase_b/a-brl"/>
</dbReference>
<feature type="domain" description="NodB homology" evidence="1">
    <location>
        <begin position="35"/>
        <end position="87"/>
    </location>
</feature>